<dbReference type="Proteomes" id="UP000324222">
    <property type="component" value="Unassembled WGS sequence"/>
</dbReference>
<accession>A0A5B7G245</accession>
<evidence type="ECO:0000313" key="1">
    <source>
        <dbReference type="EMBL" id="MPC51218.1"/>
    </source>
</evidence>
<reference evidence="1 2" key="1">
    <citation type="submission" date="2019-05" db="EMBL/GenBank/DDBJ databases">
        <title>Another draft genome of Portunus trituberculatus and its Hox gene families provides insights of decapod evolution.</title>
        <authorList>
            <person name="Jeong J.-H."/>
            <person name="Song I."/>
            <person name="Kim S."/>
            <person name="Choi T."/>
            <person name="Kim D."/>
            <person name="Ryu S."/>
            <person name="Kim W."/>
        </authorList>
    </citation>
    <scope>NUCLEOTIDE SEQUENCE [LARGE SCALE GENOMIC DNA]</scope>
    <source>
        <tissue evidence="1">Muscle</tissue>
    </source>
</reference>
<organism evidence="1 2">
    <name type="scientific">Portunus trituberculatus</name>
    <name type="common">Swimming crab</name>
    <name type="synonym">Neptunus trituberculatus</name>
    <dbReference type="NCBI Taxonomy" id="210409"/>
    <lineage>
        <taxon>Eukaryota</taxon>
        <taxon>Metazoa</taxon>
        <taxon>Ecdysozoa</taxon>
        <taxon>Arthropoda</taxon>
        <taxon>Crustacea</taxon>
        <taxon>Multicrustacea</taxon>
        <taxon>Malacostraca</taxon>
        <taxon>Eumalacostraca</taxon>
        <taxon>Eucarida</taxon>
        <taxon>Decapoda</taxon>
        <taxon>Pleocyemata</taxon>
        <taxon>Brachyura</taxon>
        <taxon>Eubrachyura</taxon>
        <taxon>Portunoidea</taxon>
        <taxon>Portunidae</taxon>
        <taxon>Portuninae</taxon>
        <taxon>Portunus</taxon>
    </lineage>
</organism>
<evidence type="ECO:0000313" key="2">
    <source>
        <dbReference type="Proteomes" id="UP000324222"/>
    </source>
</evidence>
<sequence length="96" mass="10804">MKRWSVLLVRDPGYGDERVRMAEMGLNPDLMTNSSDNLHWVDGAQCVVGTRSGLCPLTNKYRCWKWTQWRTLHGAPPTEAARHPSARRCVGGILPA</sequence>
<keyword evidence="2" id="KW-1185">Reference proteome</keyword>
<dbReference type="EMBL" id="VSRR010010042">
    <property type="protein sequence ID" value="MPC51218.1"/>
    <property type="molecule type" value="Genomic_DNA"/>
</dbReference>
<dbReference type="AlphaFoldDB" id="A0A5B7G245"/>
<comment type="caution">
    <text evidence="1">The sequence shown here is derived from an EMBL/GenBank/DDBJ whole genome shotgun (WGS) entry which is preliminary data.</text>
</comment>
<name>A0A5B7G245_PORTR</name>
<gene>
    <name evidence="1" type="ORF">E2C01_045061</name>
</gene>
<proteinExistence type="predicted"/>
<protein>
    <submittedName>
        <fullName evidence="1">Uncharacterized protein</fullName>
    </submittedName>
</protein>